<dbReference type="InterPro" id="IPR013604">
    <property type="entry name" value="7TM_chemorcpt"/>
</dbReference>
<dbReference type="InterPro" id="IPR037962">
    <property type="entry name" value="Neuralized"/>
</dbReference>
<feature type="domain" description="RING-type" evidence="13">
    <location>
        <begin position="897"/>
        <end position="937"/>
    </location>
</feature>
<keyword evidence="16" id="KW-1185">Reference proteome</keyword>
<comment type="caution">
    <text evidence="15">The sequence shown here is derived from an EMBL/GenBank/DDBJ whole genome shotgun (WGS) entry which is preliminary data.</text>
</comment>
<dbReference type="InterPro" id="IPR006573">
    <property type="entry name" value="NHR_dom"/>
</dbReference>
<keyword evidence="6 10" id="KW-0863">Zinc-finger</keyword>
<feature type="transmembrane region" description="Helical" evidence="12">
    <location>
        <begin position="153"/>
        <end position="173"/>
    </location>
</feature>
<evidence type="ECO:0000256" key="8">
    <source>
        <dbReference type="ARBA" id="ARBA00022989"/>
    </source>
</evidence>
<dbReference type="CDD" id="cd16647">
    <property type="entry name" value="mRING-HC-C3HC5_NEU1"/>
    <property type="match status" value="1"/>
</dbReference>
<feature type="transmembrane region" description="Helical" evidence="12">
    <location>
        <begin position="66"/>
        <end position="90"/>
    </location>
</feature>
<dbReference type="PANTHER" id="PTHR12429">
    <property type="entry name" value="NEURALIZED"/>
    <property type="match status" value="1"/>
</dbReference>
<dbReference type="Pfam" id="PF07177">
    <property type="entry name" value="Neuralized"/>
    <property type="match status" value="3"/>
</dbReference>
<evidence type="ECO:0000256" key="1">
    <source>
        <dbReference type="ARBA" id="ARBA00004651"/>
    </source>
</evidence>
<keyword evidence="7" id="KW-0862">Zinc</keyword>
<evidence type="ECO:0000256" key="12">
    <source>
        <dbReference type="SAM" id="Phobius"/>
    </source>
</evidence>
<gene>
    <name evidence="15" type="ORF">GEV33_008610</name>
</gene>
<reference evidence="15" key="1">
    <citation type="journal article" date="2020" name="J Insects Food Feed">
        <title>The yellow mealworm (Tenebrio molitor) genome: a resource for the emerging insects as food and feed industry.</title>
        <authorList>
            <person name="Eriksson T."/>
            <person name="Andere A."/>
            <person name="Kelstrup H."/>
            <person name="Emery V."/>
            <person name="Picard C."/>
        </authorList>
    </citation>
    <scope>NUCLEOTIDE SEQUENCE</scope>
    <source>
        <strain evidence="15">Stoneville</strain>
        <tissue evidence="15">Whole head</tissue>
    </source>
</reference>
<dbReference type="PANTHER" id="PTHR12429:SF6">
    <property type="entry name" value="PROTEIN NEURALIZED"/>
    <property type="match status" value="1"/>
</dbReference>
<dbReference type="SUPFAM" id="SSF57850">
    <property type="entry name" value="RING/U-box"/>
    <property type="match status" value="2"/>
</dbReference>
<feature type="transmembrane region" description="Helical" evidence="12">
    <location>
        <begin position="39"/>
        <end position="60"/>
    </location>
</feature>
<evidence type="ECO:0000259" key="13">
    <source>
        <dbReference type="PROSITE" id="PS50089"/>
    </source>
</evidence>
<dbReference type="PROSITE" id="PS51065">
    <property type="entry name" value="NHR"/>
    <property type="match status" value="3"/>
</dbReference>
<keyword evidence="3 12" id="KW-0812">Transmembrane</keyword>
<evidence type="ECO:0000259" key="14">
    <source>
        <dbReference type="PROSITE" id="PS51065"/>
    </source>
</evidence>
<dbReference type="PROSITE" id="PS50089">
    <property type="entry name" value="ZF_RING_2"/>
    <property type="match status" value="2"/>
</dbReference>
<dbReference type="SMART" id="SM00588">
    <property type="entry name" value="NEUZ"/>
    <property type="match status" value="3"/>
</dbReference>
<feature type="compositionally biased region" description="Basic and acidic residues" evidence="11">
    <location>
        <begin position="1324"/>
        <end position="1361"/>
    </location>
</feature>
<evidence type="ECO:0000256" key="10">
    <source>
        <dbReference type="PROSITE-ProRule" id="PRU00175"/>
    </source>
</evidence>
<evidence type="ECO:0000256" key="6">
    <source>
        <dbReference type="ARBA" id="ARBA00022771"/>
    </source>
</evidence>
<dbReference type="InterPro" id="IPR043136">
    <property type="entry name" value="B30.2/SPRY_sf"/>
</dbReference>
<keyword evidence="8 12" id="KW-1133">Transmembrane helix</keyword>
<dbReference type="GO" id="GO:0061630">
    <property type="term" value="F:ubiquitin protein ligase activity"/>
    <property type="evidence" value="ECO:0007669"/>
    <property type="project" value="TreeGrafter"/>
</dbReference>
<dbReference type="InterPro" id="IPR013083">
    <property type="entry name" value="Znf_RING/FYVE/PHD"/>
</dbReference>
<keyword evidence="4" id="KW-0479">Metal-binding</keyword>
<keyword evidence="9 12" id="KW-0472">Membrane</keyword>
<feature type="compositionally biased region" description="Basic residues" evidence="11">
    <location>
        <begin position="530"/>
        <end position="539"/>
    </location>
</feature>
<evidence type="ECO:0000256" key="2">
    <source>
        <dbReference type="ARBA" id="ARBA00022475"/>
    </source>
</evidence>
<dbReference type="Proteomes" id="UP000719412">
    <property type="component" value="Unassembled WGS sequence"/>
</dbReference>
<feature type="transmembrane region" description="Helical" evidence="12">
    <location>
        <begin position="219"/>
        <end position="237"/>
    </location>
</feature>
<dbReference type="FunFam" id="2.60.120.920:FF:000005">
    <property type="entry name" value="Putative E3 ubiquitin-protein ligase NEURL1B"/>
    <property type="match status" value="2"/>
</dbReference>
<feature type="transmembrane region" description="Helical" evidence="12">
    <location>
        <begin position="123"/>
        <end position="147"/>
    </location>
</feature>
<evidence type="ECO:0000256" key="9">
    <source>
        <dbReference type="ARBA" id="ARBA00023136"/>
    </source>
</evidence>
<feature type="domain" description="RING-type" evidence="13">
    <location>
        <begin position="1217"/>
        <end position="1258"/>
    </location>
</feature>
<feature type="region of interest" description="Disordered" evidence="11">
    <location>
        <begin position="1322"/>
        <end position="1402"/>
    </location>
</feature>
<dbReference type="GO" id="GO:0008270">
    <property type="term" value="F:zinc ion binding"/>
    <property type="evidence" value="ECO:0007669"/>
    <property type="project" value="UniProtKB-KW"/>
</dbReference>
<evidence type="ECO:0000256" key="5">
    <source>
        <dbReference type="ARBA" id="ARBA00022737"/>
    </source>
</evidence>
<dbReference type="EMBL" id="JABDTM020024546">
    <property type="protein sequence ID" value="KAH0814182.1"/>
    <property type="molecule type" value="Genomic_DNA"/>
</dbReference>
<feature type="domain" description="NHR" evidence="14">
    <location>
        <begin position="565"/>
        <end position="717"/>
    </location>
</feature>
<sequence length="1451" mass="164475">MDLQIIDTLFTCGKFAALTPSSTKNTNPHWSQKLYSTSVFLVNFIAFIVSTCDSTLNYHLLTSMQFVLATLFELNQFCFLFYVLIVVMILRRSRWFRLIESLATVQAAPQRIPVKMVFVVPQVVYCCLAAFGFYAVFQHFSFLYLVFSVLECYHHFTQFFYIVVTSTFLVLLLSRYERLRETLSQARSQLHAKQIVATLKTVKSGVFALKEGVEDFNDIFGWAILFNIFSCVSRTLVYIDLIVKKSNTWLTQGHLLFYYDICFVLMTWTGIVSAILLCDSILKKGDEIVAQAYRLETRLSSKENEEIQVFIDVVLHNCPEFRAARFFSIDRATLFSVLNSLTTFLLVIIQFKELANFADQIDTDTTLCAASLIKFFGWRRAKDRLAIGEAEQDRAAADVNYESAKGLALEMKTQVANCCGFSYQKRNNICGDKLSNTILPPILLRLSTKHHLSTEKITTIFNRRQNFSIFFDFQNSPQNRAQRHREILAHPHIYPRPDGHSLPEIQFMSVSRPVFPPGSNKEIKPGRSTMLRHSKKTRTSKQSGRQDVNHAKLQEAAPSTSVESPMRFRHNRHQNIRVSHDGTVARRVNSSFFSRGLVFGTRPVKANERVTFKLMEVTDNLGAFVYVGFTSHNPDNLKGVTCQHLATHSGYWSWFFPKDLCTQNTLLFFYLSAEGVVHYGVENEEKGAFDGRVKQAELLWPLFSIFGNSSAVRLVDAPRGAELRPKPNRKLVPMKLHSTHSRNVRVCKNAAQRLDAKYSQGYVFTDRSIKPGEALTIQISPGLKGRFAGLLHLGVTSCDPASLDSDDLPDNANCLVDRPEYWVLICDFSDLNCNDEIGLCLSETGQIGFHVNGSKFKGVVHVDATLHLWVFLSVYGTTQPVQLLTCPEQVKDEEKECVVCYDNVIETALYRCGHTCMCFECAVEQWQGKGDGHCPLCLCLVSTSLLLRPYQPVRLISYALSIDCCRYFANASGSVVYQERDLCNGRGKSVGNGGLDRVRSNVKCDKTSWRESTKCRILHRYLFRFTFCALFVLVHLELRFHDVHGANISLSANGHVVERLQGYGKGLVFSSRPVKVNEKISIKLLKLSNQLSSTICFGFTSKNPNTLSDDLHYSYLDVFKLGCYWIWPLFKTMCVENTVLSYYVSKDGQVHFGIDGHEIDAFYKRVRTSGPLWAILDIDGVSTTVEFVTAAETLEAEIDASCDEDTSADYVNEDELCTVCCLKAINSVLYKCGHMCMCYQCAMQQKQGAGNGQCPICRAHIKDVIRTEGAPSISATPINHPRPREVIYFYEESCLRDLLRTSPPSKIDSPGRKVYSLNICESPPVRKETPGKEVEKKRRQTGEKRYKEKMNKKVMDKENGNRKRSTKGKVATERVQMGRSRGKMRKEKGKGYRGNDNWDEDNKKTFEDAMKENKEECMLLGGDFNGKIGERGGKNWGGERGVGKRKSKDKV</sequence>
<dbReference type="Pfam" id="PF13920">
    <property type="entry name" value="zf-C3HC4_3"/>
    <property type="match status" value="2"/>
</dbReference>
<dbReference type="GO" id="GO:0005886">
    <property type="term" value="C:plasma membrane"/>
    <property type="evidence" value="ECO:0007669"/>
    <property type="project" value="UniProtKB-SubCell"/>
</dbReference>
<feature type="region of interest" description="Disordered" evidence="11">
    <location>
        <begin position="511"/>
        <end position="566"/>
    </location>
</feature>
<evidence type="ECO:0000256" key="4">
    <source>
        <dbReference type="ARBA" id="ARBA00022723"/>
    </source>
</evidence>
<dbReference type="Gene3D" id="3.30.40.10">
    <property type="entry name" value="Zinc/RING finger domain, C3HC4 (zinc finger)"/>
    <property type="match status" value="2"/>
</dbReference>
<evidence type="ECO:0000256" key="3">
    <source>
        <dbReference type="ARBA" id="ARBA00022692"/>
    </source>
</evidence>
<feature type="domain" description="NHR" evidence="14">
    <location>
        <begin position="1037"/>
        <end position="1190"/>
    </location>
</feature>
<reference evidence="15" key="2">
    <citation type="submission" date="2021-08" db="EMBL/GenBank/DDBJ databases">
        <authorList>
            <person name="Eriksson T."/>
        </authorList>
    </citation>
    <scope>NUCLEOTIDE SEQUENCE</scope>
    <source>
        <strain evidence="15">Stoneville</strain>
        <tissue evidence="15">Whole head</tissue>
    </source>
</reference>
<evidence type="ECO:0000313" key="16">
    <source>
        <dbReference type="Proteomes" id="UP000719412"/>
    </source>
</evidence>
<accession>A0A8J6HGY4</accession>
<name>A0A8J6HGY4_TENMO</name>
<evidence type="ECO:0000256" key="11">
    <source>
        <dbReference type="SAM" id="MobiDB-lite"/>
    </source>
</evidence>
<dbReference type="SMART" id="SM00184">
    <property type="entry name" value="RING"/>
    <property type="match status" value="2"/>
</dbReference>
<comment type="subcellular location">
    <subcellularLocation>
        <location evidence="1">Cell membrane</location>
        <topology evidence="1">Multi-pass membrane protein</topology>
    </subcellularLocation>
</comment>
<dbReference type="Gene3D" id="2.60.120.920">
    <property type="match status" value="3"/>
</dbReference>
<dbReference type="GO" id="GO:0050909">
    <property type="term" value="P:sensory perception of taste"/>
    <property type="evidence" value="ECO:0007669"/>
    <property type="project" value="InterPro"/>
</dbReference>
<proteinExistence type="predicted"/>
<feature type="transmembrane region" description="Helical" evidence="12">
    <location>
        <begin position="257"/>
        <end position="278"/>
    </location>
</feature>
<keyword evidence="2" id="KW-1003">Cell membrane</keyword>
<keyword evidence="5" id="KW-0677">Repeat</keyword>
<organism evidence="15 16">
    <name type="scientific">Tenebrio molitor</name>
    <name type="common">Yellow mealworm beetle</name>
    <dbReference type="NCBI Taxonomy" id="7067"/>
    <lineage>
        <taxon>Eukaryota</taxon>
        <taxon>Metazoa</taxon>
        <taxon>Ecdysozoa</taxon>
        <taxon>Arthropoda</taxon>
        <taxon>Hexapoda</taxon>
        <taxon>Insecta</taxon>
        <taxon>Pterygota</taxon>
        <taxon>Neoptera</taxon>
        <taxon>Endopterygota</taxon>
        <taxon>Coleoptera</taxon>
        <taxon>Polyphaga</taxon>
        <taxon>Cucujiformia</taxon>
        <taxon>Tenebrionidae</taxon>
        <taxon>Tenebrio</taxon>
    </lineage>
</organism>
<feature type="domain" description="NHR" evidence="14">
    <location>
        <begin position="733"/>
        <end position="886"/>
    </location>
</feature>
<feature type="transmembrane region" description="Helical" evidence="12">
    <location>
        <begin position="332"/>
        <end position="351"/>
    </location>
</feature>
<dbReference type="Pfam" id="PF08395">
    <property type="entry name" value="7tm_7"/>
    <property type="match status" value="1"/>
</dbReference>
<feature type="region of interest" description="Disordered" evidence="11">
    <location>
        <begin position="1423"/>
        <end position="1451"/>
    </location>
</feature>
<dbReference type="InterPro" id="IPR001841">
    <property type="entry name" value="Znf_RING"/>
</dbReference>
<evidence type="ECO:0000256" key="7">
    <source>
        <dbReference type="ARBA" id="ARBA00022833"/>
    </source>
</evidence>
<evidence type="ECO:0000313" key="15">
    <source>
        <dbReference type="EMBL" id="KAH0814182.1"/>
    </source>
</evidence>
<protein>
    <submittedName>
        <fullName evidence="15">Uncharacterized protein</fullName>
    </submittedName>
</protein>